<dbReference type="Pfam" id="PF03767">
    <property type="entry name" value="Acid_phosphat_B"/>
    <property type="match status" value="1"/>
</dbReference>
<dbReference type="NCBIfam" id="TIGR01675">
    <property type="entry name" value="plant-AP"/>
    <property type="match status" value="1"/>
</dbReference>
<keyword evidence="1" id="KW-0732">Signal</keyword>
<dbReference type="InterPro" id="IPR036412">
    <property type="entry name" value="HAD-like_sf"/>
</dbReference>
<gene>
    <name evidence="3" type="ORF">HID58_040850</name>
</gene>
<dbReference type="Proteomes" id="UP000824890">
    <property type="component" value="Unassembled WGS sequence"/>
</dbReference>
<dbReference type="EMBL" id="JAGKQM010000011">
    <property type="protein sequence ID" value="KAH0901347.1"/>
    <property type="molecule type" value="Genomic_DNA"/>
</dbReference>
<reference evidence="3 4" key="1">
    <citation type="submission" date="2021-05" db="EMBL/GenBank/DDBJ databases">
        <title>Genome Assembly of Synthetic Allotetraploid Brassica napus Reveals Homoeologous Exchanges between Subgenomes.</title>
        <authorList>
            <person name="Davis J.T."/>
        </authorList>
    </citation>
    <scope>NUCLEOTIDE SEQUENCE [LARGE SCALE GENOMIC DNA]</scope>
    <source>
        <strain evidence="4">cv. Da-Ae</strain>
        <tissue evidence="3">Seedling</tissue>
    </source>
</reference>
<organism evidence="3 4">
    <name type="scientific">Brassica napus</name>
    <name type="common">Rape</name>
    <dbReference type="NCBI Taxonomy" id="3708"/>
    <lineage>
        <taxon>Eukaryota</taxon>
        <taxon>Viridiplantae</taxon>
        <taxon>Streptophyta</taxon>
        <taxon>Embryophyta</taxon>
        <taxon>Tracheophyta</taxon>
        <taxon>Spermatophyta</taxon>
        <taxon>Magnoliopsida</taxon>
        <taxon>eudicotyledons</taxon>
        <taxon>Gunneridae</taxon>
        <taxon>Pentapetalae</taxon>
        <taxon>rosids</taxon>
        <taxon>malvids</taxon>
        <taxon>Brassicales</taxon>
        <taxon>Brassicaceae</taxon>
        <taxon>Brassiceae</taxon>
        <taxon>Brassica</taxon>
    </lineage>
</organism>
<dbReference type="CDD" id="cd07535">
    <property type="entry name" value="HAD_VSP"/>
    <property type="match status" value="1"/>
</dbReference>
<evidence type="ECO:0008006" key="5">
    <source>
        <dbReference type="Google" id="ProtNLM"/>
    </source>
</evidence>
<comment type="caution">
    <text evidence="3">The sequence shown here is derived from an EMBL/GenBank/DDBJ whole genome shotgun (WGS) entry which is preliminary data.</text>
</comment>
<dbReference type="InterPro" id="IPR005519">
    <property type="entry name" value="Acid_phosphat_B-like"/>
</dbReference>
<protein>
    <recommendedName>
        <fullName evidence="5">Acid phosphatase 1</fullName>
    </recommendedName>
</protein>
<dbReference type="PANTHER" id="PTHR31284:SF39">
    <property type="entry name" value="ACID PHOSPHATASE-LIKE PROTEIN"/>
    <property type="match status" value="1"/>
</dbReference>
<proteinExistence type="predicted"/>
<evidence type="ECO:0000256" key="1">
    <source>
        <dbReference type="ARBA" id="ARBA00022729"/>
    </source>
</evidence>
<dbReference type="SUPFAM" id="SSF56784">
    <property type="entry name" value="HAD-like"/>
    <property type="match status" value="1"/>
</dbReference>
<evidence type="ECO:0000313" key="4">
    <source>
        <dbReference type="Proteomes" id="UP000824890"/>
    </source>
</evidence>
<evidence type="ECO:0000256" key="2">
    <source>
        <dbReference type="SAM" id="Phobius"/>
    </source>
</evidence>
<keyword evidence="4" id="KW-1185">Reference proteome</keyword>
<feature type="non-terminal residue" evidence="3">
    <location>
        <position position="1"/>
    </location>
</feature>
<dbReference type="PANTHER" id="PTHR31284">
    <property type="entry name" value="ACID PHOSPHATASE-LIKE PROTEIN"/>
    <property type="match status" value="1"/>
</dbReference>
<name>A0ABQ8B975_BRANA</name>
<feature type="transmembrane region" description="Helical" evidence="2">
    <location>
        <begin position="73"/>
        <end position="90"/>
    </location>
</feature>
<evidence type="ECO:0000313" key="3">
    <source>
        <dbReference type="EMBL" id="KAH0901347.1"/>
    </source>
</evidence>
<sequence>EVEVLRGRCKGPQTETPLHAEAESLCWAMKEVNNRGCRRINFESDSRAHNTTEETVACSGTASPMACSHNNTIWFFILALFTVLISPVISSRVSSLMKLPVIVESRSSVDSYCESWRLAVETNNAVKCKVVPSKCVSYLETYYGKGQFDTDYNVVASYALAFAKTVKMGGDCKDAWVFDVDETLLSNLEYYKAHSYGAEPFNSKEFSEWVVQGTTPGYDASLKLYKDLKKLGFAIILLTGRDEAQRSITEKILKDAGYSGWVQLLLRGQEDQGKAATQYKSEQRSRMVKKGFKLHGNTGDQWSDLQGFAVADRSFKVPNPLYYIA</sequence>
<keyword evidence="2" id="KW-1133">Transmembrane helix</keyword>
<accession>A0ABQ8B975</accession>
<keyword evidence="2" id="KW-0472">Membrane</keyword>
<dbReference type="InterPro" id="IPR023214">
    <property type="entry name" value="HAD_sf"/>
</dbReference>
<dbReference type="InterPro" id="IPR010028">
    <property type="entry name" value="Acid_phosphatase_pln"/>
</dbReference>
<dbReference type="Gene3D" id="3.40.50.1000">
    <property type="entry name" value="HAD superfamily/HAD-like"/>
    <property type="match status" value="1"/>
</dbReference>
<keyword evidence="2" id="KW-0812">Transmembrane</keyword>